<dbReference type="EMBL" id="BRZC01000003">
    <property type="protein sequence ID" value="GLC84161.1"/>
    <property type="molecule type" value="Genomic_DNA"/>
</dbReference>
<comment type="caution">
    <text evidence="2">The sequence shown here is derived from an EMBL/GenBank/DDBJ whole genome shotgun (WGS) entry which is preliminary data.</text>
</comment>
<name>A0ABQ5NEN7_9MICO</name>
<reference evidence="2" key="1">
    <citation type="submission" date="2022-08" db="EMBL/GenBank/DDBJ databases">
        <title>Draft genome sequence of Microbacterium arabinogalactanolyticum JCM 9171.</title>
        <authorList>
            <person name="Fujita K."/>
            <person name="Ishiwata A."/>
            <person name="Fushinobu S."/>
        </authorList>
    </citation>
    <scope>NUCLEOTIDE SEQUENCE</scope>
    <source>
        <strain evidence="2">JCM 9171</strain>
    </source>
</reference>
<feature type="region of interest" description="Disordered" evidence="1">
    <location>
        <begin position="1"/>
        <end position="40"/>
    </location>
</feature>
<dbReference type="InterPro" id="IPR014710">
    <property type="entry name" value="RmlC-like_jellyroll"/>
</dbReference>
<dbReference type="SUPFAM" id="SSF51182">
    <property type="entry name" value="RmlC-like cupins"/>
    <property type="match status" value="1"/>
</dbReference>
<feature type="compositionally biased region" description="Polar residues" evidence="1">
    <location>
        <begin position="15"/>
        <end position="30"/>
    </location>
</feature>
<accession>A0ABQ5NEN7</accession>
<keyword evidence="3" id="KW-1185">Reference proteome</keyword>
<dbReference type="Gene3D" id="2.60.120.10">
    <property type="entry name" value="Jelly Rolls"/>
    <property type="match status" value="2"/>
</dbReference>
<evidence type="ECO:0000313" key="3">
    <source>
        <dbReference type="Proteomes" id="UP001165068"/>
    </source>
</evidence>
<sequence>MTSPCARRSPACAATSRSALRTSTETTNSPHPGRQGESEMNDVIVDAAEIGRRTIRKSDWVACNAAFIDCRTPGSDKKENYSFIGVGVSQNSSQYINLTEKHGFNTGAAGMPNGISNNLHLHFTAEVFVNLGGEFRLRWGVDGKQGEYISHDGDIISIPTWIFRGFTNEGPDDGVLYTVLGRDDTGGIIWGPSVLREAESYGLHLTADNQLIDTVAGDVLPEDVPLITPMKQHYIDELTSYSVEEMRSRVVQPGDRRYDSHALLCTAVDGGRVDLALVIGYGMTQNRRQVPSIHEPHSFNLAWVRAEAGQGVLRYRQQQTQALLIKSGQWEVVLNGDPATALRFGPGDSFSVPVGAWRSFTCVENGESGAGEVLVINGGDDRVYPEWAPEVVEAAAAADATIDPNGYLAPLGVMVTATEDD</sequence>
<dbReference type="InterPro" id="IPR011051">
    <property type="entry name" value="RmlC_Cupin_sf"/>
</dbReference>
<evidence type="ECO:0000256" key="1">
    <source>
        <dbReference type="SAM" id="MobiDB-lite"/>
    </source>
</evidence>
<evidence type="ECO:0000313" key="2">
    <source>
        <dbReference type="EMBL" id="GLC84161.1"/>
    </source>
</evidence>
<organism evidence="2 3">
    <name type="scientific">Microbacterium arabinogalactanolyticum</name>
    <dbReference type="NCBI Taxonomy" id="69365"/>
    <lineage>
        <taxon>Bacteria</taxon>
        <taxon>Bacillati</taxon>
        <taxon>Actinomycetota</taxon>
        <taxon>Actinomycetes</taxon>
        <taxon>Micrococcales</taxon>
        <taxon>Microbacteriaceae</taxon>
        <taxon>Microbacterium</taxon>
    </lineage>
</organism>
<proteinExistence type="predicted"/>
<evidence type="ECO:0008006" key="4">
    <source>
        <dbReference type="Google" id="ProtNLM"/>
    </source>
</evidence>
<gene>
    <name evidence="2" type="ORF">MIAR_07490</name>
</gene>
<protein>
    <recommendedName>
        <fullName evidence="4">Cupin domain-containing protein</fullName>
    </recommendedName>
</protein>
<dbReference type="Proteomes" id="UP001165068">
    <property type="component" value="Unassembled WGS sequence"/>
</dbReference>